<dbReference type="PANTHER" id="PTHR45947:SF14">
    <property type="entry name" value="SLL1723 PROTEIN"/>
    <property type="match status" value="1"/>
</dbReference>
<evidence type="ECO:0000313" key="2">
    <source>
        <dbReference type="EMBL" id="BAX82631.1"/>
    </source>
</evidence>
<dbReference type="KEGG" id="mbas:ALGA_4341"/>
<proteinExistence type="predicted"/>
<dbReference type="SUPFAM" id="SSF53756">
    <property type="entry name" value="UDP-Glycosyltransferase/glycogen phosphorylase"/>
    <property type="match status" value="1"/>
</dbReference>
<protein>
    <submittedName>
        <fullName evidence="2">Glycosyl transferase family 1</fullName>
    </submittedName>
</protein>
<dbReference type="Pfam" id="PF00534">
    <property type="entry name" value="Glycos_transf_1"/>
    <property type="match status" value="1"/>
</dbReference>
<evidence type="ECO:0000259" key="1">
    <source>
        <dbReference type="Pfam" id="PF00534"/>
    </source>
</evidence>
<accession>A0A1Y1CTN5</accession>
<keyword evidence="2" id="KW-0808">Transferase</keyword>
<gene>
    <name evidence="2" type="ORF">ALGA_4341</name>
</gene>
<dbReference type="GO" id="GO:0016757">
    <property type="term" value="F:glycosyltransferase activity"/>
    <property type="evidence" value="ECO:0007669"/>
    <property type="project" value="InterPro"/>
</dbReference>
<reference evidence="2 3" key="1">
    <citation type="journal article" date="2018" name="Mar. Genomics">
        <title>Complete genome sequence of Marinifilaceae bacterium strain SPP2, isolated from the Antarctic marine sediment.</title>
        <authorList>
            <person name="Watanabe M."/>
            <person name="Kojima H."/>
            <person name="Fukui M."/>
        </authorList>
    </citation>
    <scope>NUCLEOTIDE SEQUENCE [LARGE SCALE GENOMIC DNA]</scope>
    <source>
        <strain evidence="2 3">SPP2</strain>
    </source>
</reference>
<dbReference type="RefSeq" id="WP_096433102.1">
    <property type="nucleotide sequence ID" value="NZ_AP018042.1"/>
</dbReference>
<keyword evidence="3" id="KW-1185">Reference proteome</keyword>
<sequence>MLPIRVLHVFRILNRGGAETLVMNIFRNIDRSKVQFDFLVQHPDIGDYEEEIKGLGGEIFRLPYLTQVGPLRYKRKLIDFFKKSDYSIVHSHMNEMSRMILGQAKKAGIRIRIAHSHNYFPKYSFFEGLFRIYLKSNIGKVTTHQFGCSSEALNWLFGTNSFNSKVIQNGACLDQFDNVAMRKTTREDNRIVIGHIGSFSAQKNHKFIVEIFKEIHNRIQESELILIGDGSLKLEIEQEVINKGLENNVKFLGVRSDIPQLLSKMDLFLMPSLFEGLPLTLIEAQAAGVNCIITDSITEEVDVGCNLIHRLDLNNTAGEWAEKVIDIISNKECVDSHSFIKKAGFDIVDTSMWLEQFYLQQQIIANNVSILEKS</sequence>
<dbReference type="Proteomes" id="UP000218267">
    <property type="component" value="Chromosome"/>
</dbReference>
<dbReference type="InterPro" id="IPR050194">
    <property type="entry name" value="Glycosyltransferase_grp1"/>
</dbReference>
<name>A0A1Y1CTN5_9BACT</name>
<dbReference type="PANTHER" id="PTHR45947">
    <property type="entry name" value="SULFOQUINOVOSYL TRANSFERASE SQD2"/>
    <property type="match status" value="1"/>
</dbReference>
<dbReference type="OrthoDB" id="7560678at2"/>
<dbReference type="InterPro" id="IPR001296">
    <property type="entry name" value="Glyco_trans_1"/>
</dbReference>
<dbReference type="Gene3D" id="3.40.50.2000">
    <property type="entry name" value="Glycogen Phosphorylase B"/>
    <property type="match status" value="2"/>
</dbReference>
<dbReference type="EMBL" id="AP018042">
    <property type="protein sequence ID" value="BAX82631.1"/>
    <property type="molecule type" value="Genomic_DNA"/>
</dbReference>
<evidence type="ECO:0000313" key="3">
    <source>
        <dbReference type="Proteomes" id="UP000218267"/>
    </source>
</evidence>
<dbReference type="AlphaFoldDB" id="A0A1Y1CTN5"/>
<reference evidence="3" key="2">
    <citation type="journal article" date="2020" name="Antonie Van Leeuwenhoek">
        <title>Labilibaculum antarcticum sp. nov., a novel facultative anaerobic, psychrotorelant bacterium isolated from marine sediment of Antarctica.</title>
        <authorList>
            <person name="Watanabe M."/>
            <person name="Kojima H."/>
            <person name="Fukui M."/>
        </authorList>
    </citation>
    <scope>NUCLEOTIDE SEQUENCE [LARGE SCALE GENOMIC DNA]</scope>
    <source>
        <strain evidence="3">SPP2</strain>
    </source>
</reference>
<dbReference type="CDD" id="cd03812">
    <property type="entry name" value="GT4_CapH-like"/>
    <property type="match status" value="1"/>
</dbReference>
<organism evidence="2 3">
    <name type="scientific">Labilibaculum antarcticum</name>
    <dbReference type="NCBI Taxonomy" id="1717717"/>
    <lineage>
        <taxon>Bacteria</taxon>
        <taxon>Pseudomonadati</taxon>
        <taxon>Bacteroidota</taxon>
        <taxon>Bacteroidia</taxon>
        <taxon>Marinilabiliales</taxon>
        <taxon>Marinifilaceae</taxon>
        <taxon>Labilibaculum</taxon>
    </lineage>
</organism>
<feature type="domain" description="Glycosyl transferase family 1" evidence="1">
    <location>
        <begin position="181"/>
        <end position="334"/>
    </location>
</feature>